<comment type="caution">
    <text evidence="2">The sequence shown here is derived from an EMBL/GenBank/DDBJ whole genome shotgun (WGS) entry which is preliminary data.</text>
</comment>
<keyword evidence="1" id="KW-0472">Membrane</keyword>
<proteinExistence type="predicted"/>
<reference evidence="2 3" key="1">
    <citation type="journal article" date="2019" name="Genome Biol. Evol.">
        <title>Day and night: Metabolic profiles and evolutionary relationships of six axenic non-marine cyanobacteria.</title>
        <authorList>
            <person name="Will S.E."/>
            <person name="Henke P."/>
            <person name="Boedeker C."/>
            <person name="Huang S."/>
            <person name="Brinkmann H."/>
            <person name="Rohde M."/>
            <person name="Jarek M."/>
            <person name="Friedl T."/>
            <person name="Seufert S."/>
            <person name="Schumacher M."/>
            <person name="Overmann J."/>
            <person name="Neumann-Schaal M."/>
            <person name="Petersen J."/>
        </authorList>
    </citation>
    <scope>NUCLEOTIDE SEQUENCE [LARGE SCALE GENOMIC DNA]</scope>
    <source>
        <strain evidence="2 3">SAG 1403-4b</strain>
    </source>
</reference>
<gene>
    <name evidence="2" type="ORF">DSM107003_48660</name>
</gene>
<protein>
    <submittedName>
        <fullName evidence="2">Uncharacterized protein</fullName>
    </submittedName>
</protein>
<name>A0A3S1BWQ3_ANAVA</name>
<evidence type="ECO:0000313" key="3">
    <source>
        <dbReference type="Proteomes" id="UP000276103"/>
    </source>
</evidence>
<keyword evidence="1" id="KW-0812">Transmembrane</keyword>
<feature type="transmembrane region" description="Helical" evidence="1">
    <location>
        <begin position="28"/>
        <end position="47"/>
    </location>
</feature>
<evidence type="ECO:0000313" key="2">
    <source>
        <dbReference type="EMBL" id="RUS92743.1"/>
    </source>
</evidence>
<sequence length="152" mass="17306">MWRDRLDLSISLFIQFYTVKVEFMNYKAIALATILGISTPAIIGIAIPNQAMAAQRFGYPAGTFSDQEWNVSLSFSNNVYYYYGENRNSNNNISLSGAVASGNKQRQVYTWNNNGLKYQVTWRPSDPNFIRVQVIRPNGKVILNRVLKAVRN</sequence>
<dbReference type="Proteomes" id="UP000276103">
    <property type="component" value="Unassembled WGS sequence"/>
</dbReference>
<accession>A0A3S1BWQ3</accession>
<keyword evidence="3" id="KW-1185">Reference proteome</keyword>
<dbReference type="EMBL" id="RSCM01000024">
    <property type="protein sequence ID" value="RUS92743.1"/>
    <property type="molecule type" value="Genomic_DNA"/>
</dbReference>
<keyword evidence="1" id="KW-1133">Transmembrane helix</keyword>
<evidence type="ECO:0000256" key="1">
    <source>
        <dbReference type="SAM" id="Phobius"/>
    </source>
</evidence>
<dbReference type="AlphaFoldDB" id="A0A3S1BWQ3"/>
<organism evidence="2 3">
    <name type="scientific">Trichormus variabilis SAG 1403-4b</name>
    <dbReference type="NCBI Taxonomy" id="447716"/>
    <lineage>
        <taxon>Bacteria</taxon>
        <taxon>Bacillati</taxon>
        <taxon>Cyanobacteriota</taxon>
        <taxon>Cyanophyceae</taxon>
        <taxon>Nostocales</taxon>
        <taxon>Nostocaceae</taxon>
        <taxon>Trichormus</taxon>
    </lineage>
</organism>